<dbReference type="HAMAP" id="MF_02019">
    <property type="entry name" value="MurF"/>
    <property type="match status" value="1"/>
</dbReference>
<dbReference type="GO" id="GO:0005524">
    <property type="term" value="F:ATP binding"/>
    <property type="evidence" value="ECO:0007669"/>
    <property type="project" value="UniProtKB-UniRule"/>
</dbReference>
<dbReference type="SUPFAM" id="SSF63418">
    <property type="entry name" value="MurE/MurF N-terminal domain"/>
    <property type="match status" value="1"/>
</dbReference>
<accession>A0A372LLZ4</accession>
<comment type="pathway">
    <text evidence="10 12">Cell wall biogenesis; peptidoglycan biosynthesis.</text>
</comment>
<evidence type="ECO:0000256" key="3">
    <source>
        <dbReference type="ARBA" id="ARBA00022618"/>
    </source>
</evidence>
<comment type="similarity">
    <text evidence="10">Belongs to the MurCDEF family. MurF subfamily.</text>
</comment>
<evidence type="ECO:0000313" key="17">
    <source>
        <dbReference type="Proteomes" id="UP000264541"/>
    </source>
</evidence>
<keyword evidence="8 10" id="KW-0131">Cell cycle</keyword>
<dbReference type="GO" id="GO:0051301">
    <property type="term" value="P:cell division"/>
    <property type="evidence" value="ECO:0007669"/>
    <property type="project" value="UniProtKB-KW"/>
</dbReference>
<feature type="domain" description="Mur ligase central" evidence="15">
    <location>
        <begin position="111"/>
        <end position="299"/>
    </location>
</feature>
<evidence type="ECO:0000259" key="14">
    <source>
        <dbReference type="Pfam" id="PF02875"/>
    </source>
</evidence>
<evidence type="ECO:0000256" key="11">
    <source>
        <dbReference type="PROSITE-ProRule" id="PRU00182"/>
    </source>
</evidence>
<dbReference type="InterPro" id="IPR005863">
    <property type="entry name" value="UDP-N-AcMur_synth"/>
</dbReference>
<dbReference type="EC" id="6.3.2.10" evidence="10 12"/>
<proteinExistence type="inferred from homology"/>
<dbReference type="Gene3D" id="3.90.190.20">
    <property type="entry name" value="Mur ligase, C-terminal domain"/>
    <property type="match status" value="1"/>
</dbReference>
<dbReference type="RefSeq" id="WP_117327559.1">
    <property type="nucleotide sequence ID" value="NZ_QVTE01000044.1"/>
</dbReference>
<evidence type="ECO:0000259" key="15">
    <source>
        <dbReference type="Pfam" id="PF08245"/>
    </source>
</evidence>
<keyword evidence="2 10" id="KW-0436">Ligase</keyword>
<evidence type="ECO:0000256" key="2">
    <source>
        <dbReference type="ARBA" id="ARBA00022598"/>
    </source>
</evidence>
<dbReference type="InterPro" id="IPR004101">
    <property type="entry name" value="Mur_ligase_C"/>
</dbReference>
<dbReference type="InterPro" id="IPR036615">
    <property type="entry name" value="Mur_ligase_C_dom_sf"/>
</dbReference>
<dbReference type="SUPFAM" id="SSF53244">
    <property type="entry name" value="MurD-like peptide ligases, peptide-binding domain"/>
    <property type="match status" value="1"/>
</dbReference>
<comment type="catalytic activity">
    <reaction evidence="10 12">
        <text>D-alanyl-D-alanine + UDP-N-acetyl-alpha-D-muramoyl-L-alanyl-gamma-D-glutamyl-meso-2,6-diaminopimelate + ATP = UDP-N-acetyl-alpha-D-muramoyl-L-alanyl-gamma-D-glutamyl-meso-2,6-diaminopimeloyl-D-alanyl-D-alanine + ADP + phosphate + H(+)</text>
        <dbReference type="Rhea" id="RHEA:28374"/>
        <dbReference type="ChEBI" id="CHEBI:15378"/>
        <dbReference type="ChEBI" id="CHEBI:30616"/>
        <dbReference type="ChEBI" id="CHEBI:43474"/>
        <dbReference type="ChEBI" id="CHEBI:57822"/>
        <dbReference type="ChEBI" id="CHEBI:61386"/>
        <dbReference type="ChEBI" id="CHEBI:83905"/>
        <dbReference type="ChEBI" id="CHEBI:456216"/>
        <dbReference type="EC" id="6.3.2.10"/>
    </reaction>
</comment>
<dbReference type="Pfam" id="PF02875">
    <property type="entry name" value="Mur_ligase_C"/>
    <property type="match status" value="1"/>
</dbReference>
<keyword evidence="17" id="KW-1185">Reference proteome</keyword>
<dbReference type="InterPro" id="IPR000713">
    <property type="entry name" value="Mur_ligase_N"/>
</dbReference>
<feature type="domain" description="Mur ligase C-terminal" evidence="14">
    <location>
        <begin position="321"/>
        <end position="447"/>
    </location>
</feature>
<evidence type="ECO:0000256" key="6">
    <source>
        <dbReference type="ARBA" id="ARBA00022960"/>
    </source>
</evidence>
<evidence type="ECO:0000256" key="4">
    <source>
        <dbReference type="ARBA" id="ARBA00022741"/>
    </source>
</evidence>
<keyword evidence="11" id="KW-0694">RNA-binding</keyword>
<evidence type="ECO:0000256" key="5">
    <source>
        <dbReference type="ARBA" id="ARBA00022840"/>
    </source>
</evidence>
<dbReference type="Gene3D" id="3.40.1390.10">
    <property type="entry name" value="MurE/MurF, N-terminal domain"/>
    <property type="match status" value="1"/>
</dbReference>
<evidence type="ECO:0000259" key="13">
    <source>
        <dbReference type="Pfam" id="PF01225"/>
    </source>
</evidence>
<dbReference type="GO" id="GO:0047480">
    <property type="term" value="F:UDP-N-acetylmuramoyl-tripeptide-D-alanyl-D-alanine ligase activity"/>
    <property type="evidence" value="ECO:0007669"/>
    <property type="project" value="UniProtKB-UniRule"/>
</dbReference>
<comment type="subcellular location">
    <subcellularLocation>
        <location evidence="10 12">Cytoplasm</location>
    </subcellularLocation>
</comment>
<dbReference type="Proteomes" id="UP000264541">
    <property type="component" value="Unassembled WGS sequence"/>
</dbReference>
<keyword evidence="6 10" id="KW-0133">Cell shape</keyword>
<evidence type="ECO:0000256" key="9">
    <source>
        <dbReference type="ARBA" id="ARBA00023316"/>
    </source>
</evidence>
<comment type="caution">
    <text evidence="16">The sequence shown here is derived from an EMBL/GenBank/DDBJ whole genome shotgun (WGS) entry which is preliminary data.</text>
</comment>
<dbReference type="Gene3D" id="3.40.1190.10">
    <property type="entry name" value="Mur-like, catalytic domain"/>
    <property type="match status" value="1"/>
</dbReference>
<evidence type="ECO:0000256" key="7">
    <source>
        <dbReference type="ARBA" id="ARBA00022984"/>
    </source>
</evidence>
<reference evidence="16 17" key="1">
    <citation type="submission" date="2018-08" db="EMBL/GenBank/DDBJ databases">
        <title>Bacillus chawlae sp. nov., Bacillus glennii sp. nov., and Bacillus saganii sp. nov. Isolated from the Vehicle Assembly Building at Kennedy Space Center where the Viking Spacecraft were Assembled.</title>
        <authorList>
            <person name="Seuylemezian A."/>
            <person name="Vaishampayan P."/>
        </authorList>
    </citation>
    <scope>NUCLEOTIDE SEQUENCE [LARGE SCALE GENOMIC DNA]</scope>
    <source>
        <strain evidence="16 17">V47-23a</strain>
    </source>
</reference>
<feature type="domain" description="Mur ligase N-terminal catalytic" evidence="13">
    <location>
        <begin position="26"/>
        <end position="101"/>
    </location>
</feature>
<dbReference type="InterPro" id="IPR013221">
    <property type="entry name" value="Mur_ligase_cen"/>
</dbReference>
<dbReference type="GO" id="GO:0008766">
    <property type="term" value="F:UDP-N-acetylmuramoylalanyl-D-glutamyl-2,6-diaminopimelate-D-alanyl-D-alanine ligase activity"/>
    <property type="evidence" value="ECO:0007669"/>
    <property type="project" value="RHEA"/>
</dbReference>
<keyword evidence="7 10" id="KW-0573">Peptidoglycan synthesis</keyword>
<feature type="binding site" evidence="10">
    <location>
        <begin position="113"/>
        <end position="119"/>
    </location>
    <ligand>
        <name>ATP</name>
        <dbReference type="ChEBI" id="CHEBI:30616"/>
    </ligand>
</feature>
<protein>
    <recommendedName>
        <fullName evidence="10 12">UDP-N-acetylmuramoyl-tripeptide--D-alanyl-D-alanine ligase</fullName>
        <ecNumber evidence="10 12">6.3.2.10</ecNumber>
    </recommendedName>
    <alternativeName>
        <fullName evidence="10">D-alanyl-D-alanine-adding enzyme</fullName>
    </alternativeName>
</protein>
<dbReference type="GO" id="GO:0009252">
    <property type="term" value="P:peptidoglycan biosynthetic process"/>
    <property type="evidence" value="ECO:0007669"/>
    <property type="project" value="UniProtKB-UniRule"/>
</dbReference>
<keyword evidence="5 10" id="KW-0067">ATP-binding</keyword>
<evidence type="ECO:0000256" key="10">
    <source>
        <dbReference type="HAMAP-Rule" id="MF_02019"/>
    </source>
</evidence>
<evidence type="ECO:0000256" key="8">
    <source>
        <dbReference type="ARBA" id="ARBA00023306"/>
    </source>
</evidence>
<dbReference type="GO" id="GO:0003723">
    <property type="term" value="F:RNA binding"/>
    <property type="evidence" value="ECO:0007669"/>
    <property type="project" value="UniProtKB-KW"/>
</dbReference>
<dbReference type="GO" id="GO:0005737">
    <property type="term" value="C:cytoplasm"/>
    <property type="evidence" value="ECO:0007669"/>
    <property type="project" value="UniProtKB-SubCell"/>
</dbReference>
<evidence type="ECO:0000256" key="12">
    <source>
        <dbReference type="RuleBase" id="RU004136"/>
    </source>
</evidence>
<dbReference type="GO" id="GO:0008360">
    <property type="term" value="P:regulation of cell shape"/>
    <property type="evidence" value="ECO:0007669"/>
    <property type="project" value="UniProtKB-KW"/>
</dbReference>
<keyword evidence="9 10" id="KW-0961">Cell wall biogenesis/degradation</keyword>
<dbReference type="Pfam" id="PF01225">
    <property type="entry name" value="Mur_ligase"/>
    <property type="match status" value="1"/>
</dbReference>
<dbReference type="OrthoDB" id="9801978at2"/>
<evidence type="ECO:0000313" key="16">
    <source>
        <dbReference type="EMBL" id="RFU67394.1"/>
    </source>
</evidence>
<gene>
    <name evidence="10" type="primary">murF</name>
    <name evidence="16" type="ORF">D0469_15100</name>
</gene>
<sequence>MIKRTLAQVHEMAGGLNDISAFQSVEVTGVSIDSRSIGAGNLFIPFKGENVDGHQYVERAISQGAAASLWQKDVPNPPAGQPIILVENTLQALQQLAKNYRDQLSLKIVGITGSNGKTTTKDMTASLLGTTYKVHKTNGNFNNHIGLPLTMLGMDEETEIAVLEMGMSGRGEIELLSKLARPNVVIITNIGEAHLLDLGSREGIAQAKLEIISGLQAGGTVIYHGDEPLLRDKLESSVEERHFQTISFGKGENNDIYPVNIQTGQDHTVFSLNDNKEEFTISVLGTHNVLNAIAAIAAARTLDVEETKLQDGLNNIQLTSMRMEMVEGLNGEKIINDAYNASPTSMKAAIDLVGELTGFGNKIAVLADMLELGPEEEQFHYKLGEEINPAQINKVFTFGRLGRLIAEGAKNHFSAENVFAFNDKGELVEELKKHVSSGDLVLVKGSRGMKLEEVAHKLSSQS</sequence>
<keyword evidence="4 10" id="KW-0547">Nucleotide-binding</keyword>
<dbReference type="InterPro" id="IPR035911">
    <property type="entry name" value="MurE/MurF_N"/>
</dbReference>
<keyword evidence="1 10" id="KW-0963">Cytoplasm</keyword>
<dbReference type="PANTHER" id="PTHR43024">
    <property type="entry name" value="UDP-N-ACETYLMURAMOYL-TRIPEPTIDE--D-ALANYL-D-ALANINE LIGASE"/>
    <property type="match status" value="1"/>
</dbReference>
<dbReference type="Pfam" id="PF08245">
    <property type="entry name" value="Mur_ligase_M"/>
    <property type="match status" value="1"/>
</dbReference>
<dbReference type="SUPFAM" id="SSF53623">
    <property type="entry name" value="MurD-like peptide ligases, catalytic domain"/>
    <property type="match status" value="1"/>
</dbReference>
<comment type="function">
    <text evidence="10 12">Involved in cell wall formation. Catalyzes the final step in the synthesis of UDP-N-acetylmuramoyl-pentapeptide, the precursor of murein.</text>
</comment>
<dbReference type="NCBIfam" id="TIGR01143">
    <property type="entry name" value="murF"/>
    <property type="match status" value="1"/>
</dbReference>
<dbReference type="UniPathway" id="UPA00219"/>
<evidence type="ECO:0000256" key="1">
    <source>
        <dbReference type="ARBA" id="ARBA00022490"/>
    </source>
</evidence>
<keyword evidence="3 10" id="KW-0132">Cell division</keyword>
<name>A0A372LLZ4_9BACI</name>
<dbReference type="InterPro" id="IPR051046">
    <property type="entry name" value="MurCDEF_CellWall_CoF430Synth"/>
</dbReference>
<dbReference type="PANTHER" id="PTHR43024:SF1">
    <property type="entry name" value="UDP-N-ACETYLMURAMOYL-TRIPEPTIDE--D-ALANYL-D-ALANINE LIGASE"/>
    <property type="match status" value="1"/>
</dbReference>
<dbReference type="InterPro" id="IPR036565">
    <property type="entry name" value="Mur-like_cat_sf"/>
</dbReference>
<dbReference type="GO" id="GO:0071555">
    <property type="term" value="P:cell wall organization"/>
    <property type="evidence" value="ECO:0007669"/>
    <property type="project" value="UniProtKB-KW"/>
</dbReference>
<organism evidence="16 17">
    <name type="scientific">Peribacillus saganii</name>
    <dbReference type="NCBI Taxonomy" id="2303992"/>
    <lineage>
        <taxon>Bacteria</taxon>
        <taxon>Bacillati</taxon>
        <taxon>Bacillota</taxon>
        <taxon>Bacilli</taxon>
        <taxon>Bacillales</taxon>
        <taxon>Bacillaceae</taxon>
        <taxon>Peribacillus</taxon>
    </lineage>
</organism>
<dbReference type="AlphaFoldDB" id="A0A372LLZ4"/>
<dbReference type="EMBL" id="QVTE01000044">
    <property type="protein sequence ID" value="RFU67394.1"/>
    <property type="molecule type" value="Genomic_DNA"/>
</dbReference>
<dbReference type="PROSITE" id="PS50889">
    <property type="entry name" value="S4"/>
    <property type="match status" value="1"/>
</dbReference>